<keyword evidence="3" id="KW-1185">Reference proteome</keyword>
<protein>
    <recommendedName>
        <fullName evidence="4">Aspartyl protease</fullName>
    </recommendedName>
</protein>
<proteinExistence type="predicted"/>
<reference evidence="2 3" key="1">
    <citation type="submission" date="2023-12" db="EMBL/GenBank/DDBJ databases">
        <title>Baltic Sea Cyanobacteria.</title>
        <authorList>
            <person name="Delbaje E."/>
            <person name="Fewer D.P."/>
            <person name="Shishido T.K."/>
        </authorList>
    </citation>
    <scope>NUCLEOTIDE SEQUENCE [LARGE SCALE GENOMIC DNA]</scope>
    <source>
        <strain evidence="2 3">CCNP 1315</strain>
    </source>
</reference>
<evidence type="ECO:0000256" key="1">
    <source>
        <dbReference type="SAM" id="MobiDB-lite"/>
    </source>
</evidence>
<dbReference type="Gene3D" id="2.40.70.10">
    <property type="entry name" value="Acid Proteases"/>
    <property type="match status" value="1"/>
</dbReference>
<feature type="region of interest" description="Disordered" evidence="1">
    <location>
        <begin position="1"/>
        <end position="23"/>
    </location>
</feature>
<accession>A0ABU5U2G1</accession>
<feature type="compositionally biased region" description="Low complexity" evidence="1">
    <location>
        <begin position="1"/>
        <end position="10"/>
    </location>
</feature>
<gene>
    <name evidence="2" type="ORF">VB854_20770</name>
</gene>
<sequence>MTTTTSTRSHTSPKRGRIFETEAPPQQLEYERKRTELRQRARIHFERLKLRLMSSHPNEYVSIEPETGVYLVEADFEVLLWRSQIYFPQSPTCIFGINAHGKLRSPMTIIQGRFGPGGVWIFEIELVTSDGEPIAVDAVFDSGFSNGYLALNAADVSALGWRLLQPDVELTTANGLSRFDIYQGKVIIGGKTCVIPVHVGRGIPDILLGLRWHQARITVDYRAGILTLELEA</sequence>
<name>A0ABU5U2G1_9CYAN</name>
<dbReference type="EMBL" id="JAYGHT010000132">
    <property type="protein sequence ID" value="MEA5521375.1"/>
    <property type="molecule type" value="Genomic_DNA"/>
</dbReference>
<evidence type="ECO:0000313" key="3">
    <source>
        <dbReference type="Proteomes" id="UP001301728"/>
    </source>
</evidence>
<dbReference type="InterPro" id="IPR021109">
    <property type="entry name" value="Peptidase_aspartic_dom_sf"/>
</dbReference>
<evidence type="ECO:0000313" key="2">
    <source>
        <dbReference type="EMBL" id="MEA5521375.1"/>
    </source>
</evidence>
<organism evidence="2 3">
    <name type="scientific">Limnoraphis robusta CCNP1315</name>
    <dbReference type="NCBI Taxonomy" id="3110306"/>
    <lineage>
        <taxon>Bacteria</taxon>
        <taxon>Bacillati</taxon>
        <taxon>Cyanobacteriota</taxon>
        <taxon>Cyanophyceae</taxon>
        <taxon>Oscillatoriophycideae</taxon>
        <taxon>Oscillatoriales</taxon>
        <taxon>Sirenicapillariaceae</taxon>
        <taxon>Limnoraphis</taxon>
    </lineage>
</organism>
<comment type="caution">
    <text evidence="2">The sequence shown here is derived from an EMBL/GenBank/DDBJ whole genome shotgun (WGS) entry which is preliminary data.</text>
</comment>
<dbReference type="Proteomes" id="UP001301728">
    <property type="component" value="Unassembled WGS sequence"/>
</dbReference>
<dbReference type="RefSeq" id="WP_323275456.1">
    <property type="nucleotide sequence ID" value="NZ_JAYGHT010000132.1"/>
</dbReference>
<evidence type="ECO:0008006" key="4">
    <source>
        <dbReference type="Google" id="ProtNLM"/>
    </source>
</evidence>